<evidence type="ECO:0000256" key="5">
    <source>
        <dbReference type="ARBA" id="ARBA00023136"/>
    </source>
</evidence>
<feature type="transmembrane region" description="Helical" evidence="6">
    <location>
        <begin position="222"/>
        <end position="247"/>
    </location>
</feature>
<feature type="transmembrane region" description="Helical" evidence="6">
    <location>
        <begin position="12"/>
        <end position="39"/>
    </location>
</feature>
<evidence type="ECO:0000256" key="4">
    <source>
        <dbReference type="ARBA" id="ARBA00022989"/>
    </source>
</evidence>
<accession>A0A510JBC9</accession>
<keyword evidence="2" id="KW-1003">Cell membrane</keyword>
<proteinExistence type="predicted"/>
<keyword evidence="3 6" id="KW-0812">Transmembrane</keyword>
<keyword evidence="4 6" id="KW-1133">Transmembrane helix</keyword>
<dbReference type="KEGG" id="lgo:JCM16774_1573"/>
<dbReference type="InterPro" id="IPR011701">
    <property type="entry name" value="MFS"/>
</dbReference>
<evidence type="ECO:0000256" key="6">
    <source>
        <dbReference type="SAM" id="Phobius"/>
    </source>
</evidence>
<feature type="transmembrane region" description="Helical" evidence="6">
    <location>
        <begin position="76"/>
        <end position="97"/>
    </location>
</feature>
<organism evidence="8 9">
    <name type="scientific">Pseudoleptotrichia goodfellowii</name>
    <dbReference type="NCBI Taxonomy" id="157692"/>
    <lineage>
        <taxon>Bacteria</taxon>
        <taxon>Fusobacteriati</taxon>
        <taxon>Fusobacteriota</taxon>
        <taxon>Fusobacteriia</taxon>
        <taxon>Fusobacteriales</taxon>
        <taxon>Leptotrichiaceae</taxon>
        <taxon>Pseudoleptotrichia</taxon>
    </lineage>
</organism>
<feature type="transmembrane region" description="Helical" evidence="6">
    <location>
        <begin position="379"/>
        <end position="396"/>
    </location>
</feature>
<feature type="transmembrane region" description="Helical" evidence="6">
    <location>
        <begin position="313"/>
        <end position="332"/>
    </location>
</feature>
<dbReference type="PANTHER" id="PTHR23513:SF6">
    <property type="entry name" value="MAJOR FACILITATOR SUPERFAMILY ASSOCIATED DOMAIN-CONTAINING PROTEIN"/>
    <property type="match status" value="1"/>
</dbReference>
<keyword evidence="5 6" id="KW-0472">Membrane</keyword>
<dbReference type="Proteomes" id="UP000321606">
    <property type="component" value="Chromosome"/>
</dbReference>
<name>A0A510JBC9_9FUSO</name>
<dbReference type="Pfam" id="PF07690">
    <property type="entry name" value="MFS_1"/>
    <property type="match status" value="1"/>
</dbReference>
<comment type="subcellular location">
    <subcellularLocation>
        <location evidence="1">Cell membrane</location>
        <topology evidence="1">Multi-pass membrane protein</topology>
    </subcellularLocation>
</comment>
<feature type="transmembrane region" description="Helical" evidence="6">
    <location>
        <begin position="45"/>
        <end position="64"/>
    </location>
</feature>
<dbReference type="OrthoDB" id="128142at2"/>
<gene>
    <name evidence="8" type="ORF">JCM16774_1573</name>
</gene>
<evidence type="ECO:0000313" key="8">
    <source>
        <dbReference type="EMBL" id="BBM36629.1"/>
    </source>
</evidence>
<feature type="transmembrane region" description="Helical" evidence="6">
    <location>
        <begin position="259"/>
        <end position="277"/>
    </location>
</feature>
<reference evidence="8 9" key="1">
    <citation type="submission" date="2019-07" db="EMBL/GenBank/DDBJ databases">
        <title>Complete Genome Sequence of Leptotrichia goodfellowii Strain JCM 16774.</title>
        <authorList>
            <person name="Watanabe S."/>
            <person name="Cui L."/>
        </authorList>
    </citation>
    <scope>NUCLEOTIDE SEQUENCE [LARGE SCALE GENOMIC DNA]</scope>
    <source>
        <strain evidence="8 9">JCM16774</strain>
    </source>
</reference>
<evidence type="ECO:0000256" key="2">
    <source>
        <dbReference type="ARBA" id="ARBA00022475"/>
    </source>
</evidence>
<evidence type="ECO:0000259" key="7">
    <source>
        <dbReference type="PROSITE" id="PS50850"/>
    </source>
</evidence>
<dbReference type="PROSITE" id="PS50850">
    <property type="entry name" value="MFS"/>
    <property type="match status" value="1"/>
</dbReference>
<dbReference type="CDD" id="cd06173">
    <property type="entry name" value="MFS_MefA_like"/>
    <property type="match status" value="1"/>
</dbReference>
<feature type="transmembrane region" description="Helical" evidence="6">
    <location>
        <begin position="103"/>
        <end position="129"/>
    </location>
</feature>
<dbReference type="Gene3D" id="1.20.1250.20">
    <property type="entry name" value="MFS general substrate transporter like domains"/>
    <property type="match status" value="1"/>
</dbReference>
<protein>
    <submittedName>
        <fullName evidence="8">Transporter, major facilitator family protein</fullName>
    </submittedName>
</protein>
<feature type="transmembrane region" description="Helical" evidence="6">
    <location>
        <begin position="167"/>
        <end position="188"/>
    </location>
</feature>
<dbReference type="STRING" id="714315.GCA_000516535_01580"/>
<feature type="transmembrane region" description="Helical" evidence="6">
    <location>
        <begin position="141"/>
        <end position="161"/>
    </location>
</feature>
<evidence type="ECO:0000256" key="3">
    <source>
        <dbReference type="ARBA" id="ARBA00022692"/>
    </source>
</evidence>
<feature type="domain" description="Major facilitator superfamily (MFS) profile" evidence="7">
    <location>
        <begin position="222"/>
        <end position="403"/>
    </location>
</feature>
<dbReference type="SUPFAM" id="SSF103473">
    <property type="entry name" value="MFS general substrate transporter"/>
    <property type="match status" value="1"/>
</dbReference>
<dbReference type="GO" id="GO:0022857">
    <property type="term" value="F:transmembrane transporter activity"/>
    <property type="evidence" value="ECO:0007669"/>
    <property type="project" value="InterPro"/>
</dbReference>
<feature type="transmembrane region" description="Helical" evidence="6">
    <location>
        <begin position="289"/>
        <end position="307"/>
    </location>
</feature>
<dbReference type="InterPro" id="IPR036259">
    <property type="entry name" value="MFS_trans_sf"/>
</dbReference>
<evidence type="ECO:0000313" key="9">
    <source>
        <dbReference type="Proteomes" id="UP000321606"/>
    </source>
</evidence>
<dbReference type="InterPro" id="IPR020846">
    <property type="entry name" value="MFS_dom"/>
</dbReference>
<sequence>MKKIWINKNFAFLCVSALFDGAATQFSIFLFPLIAIYLYNTNVMQTSLITFVTFIPNLFLANHAGIFVDRHRKKKILLICNIISMVLIFLLILLIMLNVKNIILFYLAILLSNTVRVFYTLTYGAYIPVLVGKKDLKSANVVLEIVNSFVQVIFPSLLGILTKYIALPLMTVGYGISHVISLIGQLFIKDKEEKIIKTDSDSEESCIEEIRKSYIFVFSNELLRPIIICYIVLVFCIGIFTSVQSFYILKELGLDKSKLGLIMGIGNTGFFIGSFLTPILSKKIKPAKLILFSISLYFGGYVCYFIFNSITGLIIGQILISTAIPVYNINVVTLHQSITPIERLGSTTSIFRVCGRGLVPVGALVGGILGGLFTSRYTVLISAFIMLFSGISIICSKKLMKWG</sequence>
<evidence type="ECO:0000256" key="1">
    <source>
        <dbReference type="ARBA" id="ARBA00004651"/>
    </source>
</evidence>
<feature type="transmembrane region" description="Helical" evidence="6">
    <location>
        <begin position="353"/>
        <end position="373"/>
    </location>
</feature>
<dbReference type="GO" id="GO:0005886">
    <property type="term" value="C:plasma membrane"/>
    <property type="evidence" value="ECO:0007669"/>
    <property type="project" value="UniProtKB-SubCell"/>
</dbReference>
<dbReference type="RefSeq" id="WP_026737873.1">
    <property type="nucleotide sequence ID" value="NZ_AP019822.1"/>
</dbReference>
<dbReference type="AlphaFoldDB" id="A0A510JBC9"/>
<dbReference type="EMBL" id="AP019822">
    <property type="protein sequence ID" value="BBM36629.1"/>
    <property type="molecule type" value="Genomic_DNA"/>
</dbReference>
<dbReference type="PANTHER" id="PTHR23513">
    <property type="entry name" value="INTEGRAL MEMBRANE EFFLUX PROTEIN-RELATED"/>
    <property type="match status" value="1"/>
</dbReference>